<dbReference type="AlphaFoldDB" id="A0A517LHQ9"/>
<accession>A0A517LHQ9</accession>
<evidence type="ECO:0000256" key="1">
    <source>
        <dbReference type="SAM" id="Coils"/>
    </source>
</evidence>
<keyword evidence="1" id="KW-0175">Coiled coil</keyword>
<evidence type="ECO:0000313" key="2">
    <source>
        <dbReference type="EMBL" id="QDS75174.1"/>
    </source>
</evidence>
<dbReference type="OrthoDB" id="10462944at2759"/>
<proteinExistence type="predicted"/>
<evidence type="ECO:0000313" key="3">
    <source>
        <dbReference type="Proteomes" id="UP000316270"/>
    </source>
</evidence>
<gene>
    <name evidence="2" type="ORF">FKW77_008430</name>
</gene>
<reference evidence="2 3" key="1">
    <citation type="submission" date="2019-07" db="EMBL/GenBank/DDBJ databases">
        <title>Finished genome of Venturia effusa.</title>
        <authorList>
            <person name="Young C.A."/>
            <person name="Cox M.P."/>
            <person name="Ganley A.R.D."/>
            <person name="David W.J."/>
        </authorList>
    </citation>
    <scope>NUCLEOTIDE SEQUENCE [LARGE SCALE GENOMIC DNA]</scope>
    <source>
        <strain evidence="3">albino</strain>
    </source>
</reference>
<feature type="coiled-coil region" evidence="1">
    <location>
        <begin position="46"/>
        <end position="76"/>
    </location>
</feature>
<protein>
    <submittedName>
        <fullName evidence="2">Uncharacterized protein</fullName>
    </submittedName>
</protein>
<dbReference type="Proteomes" id="UP000316270">
    <property type="component" value="Chromosome 12"/>
</dbReference>
<sequence length="279" mass="31565">MLTARPTPHLNSFLLIPSRLPGANLICPESINLEPFYKSMNQQTSYEELIHSHRDLEKQNSALRCKNQVMQELNRDLSKFHIEPTENLIQRQNHGTVLFQFLVDSDEWCSSLRDNHVWENPHDDCETAAMIHLEMRELESKTQYMDATSLSLFLRAWELNTTMIQALREAKATLDEQQIDSHETAELLEQMSLKFGPESEVGRCISASIAGLEVFIESRRKNSGFGLLLGHEVVDEQNGECGIQGGGVMDMSGNEAPPLYEEQPPVYGDIGEEPIIPPS</sequence>
<dbReference type="EMBL" id="CP042196">
    <property type="protein sequence ID" value="QDS75174.1"/>
    <property type="molecule type" value="Genomic_DNA"/>
</dbReference>
<name>A0A517LHQ9_9PEZI</name>
<organism evidence="2 3">
    <name type="scientific">Venturia effusa</name>
    <dbReference type="NCBI Taxonomy" id="50376"/>
    <lineage>
        <taxon>Eukaryota</taxon>
        <taxon>Fungi</taxon>
        <taxon>Dikarya</taxon>
        <taxon>Ascomycota</taxon>
        <taxon>Pezizomycotina</taxon>
        <taxon>Dothideomycetes</taxon>
        <taxon>Pleosporomycetidae</taxon>
        <taxon>Venturiales</taxon>
        <taxon>Venturiaceae</taxon>
        <taxon>Venturia</taxon>
    </lineage>
</organism>
<keyword evidence="3" id="KW-1185">Reference proteome</keyword>